<reference evidence="1" key="1">
    <citation type="submission" date="2018-06" db="EMBL/GenBank/DDBJ databases">
        <authorList>
            <person name="Zhirakovskaya E."/>
        </authorList>
    </citation>
    <scope>NUCLEOTIDE SEQUENCE</scope>
</reference>
<proteinExistence type="predicted"/>
<dbReference type="SUPFAM" id="SSF143880">
    <property type="entry name" value="NE0471 N-terminal domain-like"/>
    <property type="match status" value="1"/>
</dbReference>
<gene>
    <name evidence="1" type="ORF">MNBD_CHLOROFLEXI01-648</name>
</gene>
<evidence type="ECO:0000313" key="1">
    <source>
        <dbReference type="EMBL" id="VAW31494.1"/>
    </source>
</evidence>
<dbReference type="Pfam" id="PF10387">
    <property type="entry name" value="DUF2442"/>
    <property type="match status" value="1"/>
</dbReference>
<dbReference type="InterPro" id="IPR036782">
    <property type="entry name" value="NE0471-like_N"/>
</dbReference>
<accession>A0A3B0VIK9</accession>
<dbReference type="AlphaFoldDB" id="A0A3B0VIK9"/>
<sequence length="83" mass="9672">MNPRVKAVHATDDYKLELLFTNGERGIYDCSHFLDFGVFRELQDKVYFQRARVLHGTVVWPHEQDICPDTLYLASEKIEKSVA</sequence>
<name>A0A3B0VIK9_9ZZZZ</name>
<organism evidence="1">
    <name type="scientific">hydrothermal vent metagenome</name>
    <dbReference type="NCBI Taxonomy" id="652676"/>
    <lineage>
        <taxon>unclassified sequences</taxon>
        <taxon>metagenomes</taxon>
        <taxon>ecological metagenomes</taxon>
    </lineage>
</organism>
<dbReference type="EMBL" id="UOEU01000231">
    <property type="protein sequence ID" value="VAW31494.1"/>
    <property type="molecule type" value="Genomic_DNA"/>
</dbReference>
<dbReference type="InterPro" id="IPR018841">
    <property type="entry name" value="DUF2442"/>
</dbReference>
<dbReference type="Gene3D" id="3.30.2020.10">
    <property type="entry name" value="NE0471-like N-terminal domain"/>
    <property type="match status" value="1"/>
</dbReference>
<evidence type="ECO:0008006" key="2">
    <source>
        <dbReference type="Google" id="ProtNLM"/>
    </source>
</evidence>
<protein>
    <recommendedName>
        <fullName evidence="2">DUF2442 domain-containing protein</fullName>
    </recommendedName>
</protein>